<reference evidence="1" key="1">
    <citation type="submission" date="2012-12" db="EMBL/GenBank/DDBJ databases">
        <authorList>
            <person name="Pethick F.E."/>
            <person name="MacFadyen A.C."/>
            <person name="Tang Z."/>
            <person name="Sangal V."/>
            <person name="Tze-Tze L."/>
            <person name="Chu J."/>
            <person name="Guo M."/>
            <person name="Kirby R."/>
            <person name="Hoskisson P.A."/>
            <person name="Herron P.R."/>
            <person name="Hunter I.S."/>
        </authorList>
    </citation>
    <scope>NUCLEOTIDE SEQUENCE</scope>
    <source>
        <strain evidence="1">ATCC 10970</strain>
        <plasmid evidence="1">pSRP1</plasmid>
    </source>
</reference>
<reference evidence="1" key="2">
    <citation type="submission" date="2020-01" db="EMBL/GenBank/DDBJ databases">
        <authorList>
            <person name="Algora L."/>
            <person name="Schniete J.K."/>
            <person name="MacFadyen A."/>
            <person name="Hoskisson P.A."/>
            <person name="Hunter I.S."/>
            <person name="Herron P.R."/>
        </authorList>
    </citation>
    <scope>NUCLEOTIDE SEQUENCE</scope>
    <source>
        <strain evidence="1">ATCC 10970</strain>
        <plasmid evidence="1">pSRP1</plasmid>
    </source>
</reference>
<evidence type="ECO:0000313" key="2">
    <source>
        <dbReference type="Proteomes" id="UP000011074"/>
    </source>
</evidence>
<dbReference type="AlphaFoldDB" id="A0A8A1V707"/>
<accession>A0A8A1V707</accession>
<dbReference type="EMBL" id="CP048262">
    <property type="protein sequence ID" value="QST86665.1"/>
    <property type="molecule type" value="Genomic_DNA"/>
</dbReference>
<reference evidence="1" key="3">
    <citation type="journal article" date="2021" name="bioRxiv">
        <title>Bilateral symmetry of linear streptomycete chromosomes.</title>
        <authorList>
            <person name="Algora-Gallardo L."/>
            <person name="Schniete J.K."/>
            <person name="Mark D.R."/>
            <person name="Hunter I.S."/>
            <person name="Herron P.R."/>
        </authorList>
    </citation>
    <scope>NUCLEOTIDE SEQUENCE</scope>
    <source>
        <strain evidence="1">ATCC 10970</strain>
        <plasmid evidence="1">pSRP1</plasmid>
    </source>
</reference>
<organism evidence="1 2">
    <name type="scientific">Streptomyces rimosus subsp. rimosus (strain ATCC 10970 / DSM 40260 / JCM 4667 / NRRL 2234)</name>
    <dbReference type="NCBI Taxonomy" id="1265868"/>
    <lineage>
        <taxon>Bacteria</taxon>
        <taxon>Bacillati</taxon>
        <taxon>Actinomycetota</taxon>
        <taxon>Actinomycetes</taxon>
        <taxon>Kitasatosporales</taxon>
        <taxon>Streptomycetaceae</taxon>
        <taxon>Streptomyces</taxon>
    </lineage>
</organism>
<dbReference type="RefSeq" id="WP_156100291.1">
    <property type="nucleotide sequence ID" value="NZ_CP048262.1"/>
</dbReference>
<proteinExistence type="predicted"/>
<dbReference type="Proteomes" id="UP000011074">
    <property type="component" value="Plasmid pSRP1"/>
</dbReference>
<name>A0A8A1V707_STRR1</name>
<evidence type="ECO:0000313" key="1">
    <source>
        <dbReference type="EMBL" id="QST86665.1"/>
    </source>
</evidence>
<dbReference type="GeneID" id="66860581"/>
<protein>
    <submittedName>
        <fullName evidence="1">Uncharacterized protein</fullName>
    </submittedName>
</protein>
<gene>
    <name evidence="1" type="ORF">SRIM_041360</name>
</gene>
<keyword evidence="1" id="KW-0614">Plasmid</keyword>
<geneLocation type="plasmid" evidence="1 2">
    <name>pSRP1</name>
</geneLocation>
<sequence>MSHQPNTEVPVRSAEQRQTEQADLFLRLAREADARLTARRDQDSIR</sequence>